<gene>
    <name evidence="1" type="ORF">BOW53_14300</name>
</gene>
<name>A0A1T2L120_9GAMM</name>
<evidence type="ECO:0000313" key="1">
    <source>
        <dbReference type="EMBL" id="OOZ38764.1"/>
    </source>
</evidence>
<accession>A0A1T2L120</accession>
<dbReference type="RefSeq" id="WP_078484767.1">
    <property type="nucleotide sequence ID" value="NZ_MPRL01000074.1"/>
</dbReference>
<dbReference type="EMBL" id="MPRL01000074">
    <property type="protein sequence ID" value="OOZ38764.1"/>
    <property type="molecule type" value="Genomic_DNA"/>
</dbReference>
<proteinExistence type="predicted"/>
<organism evidence="1 2">
    <name type="scientific">Solemya pervernicosa gill symbiont</name>
    <dbReference type="NCBI Taxonomy" id="642797"/>
    <lineage>
        <taxon>Bacteria</taxon>
        <taxon>Pseudomonadati</taxon>
        <taxon>Pseudomonadota</taxon>
        <taxon>Gammaproteobacteria</taxon>
        <taxon>sulfur-oxidizing symbionts</taxon>
    </lineage>
</organism>
<dbReference type="AlphaFoldDB" id="A0A1T2L120"/>
<keyword evidence="2" id="KW-1185">Reference proteome</keyword>
<reference evidence="1 2" key="1">
    <citation type="submission" date="2016-11" db="EMBL/GenBank/DDBJ databases">
        <title>Mixed transmission modes and dynamic genome evolution in an obligate animal-bacterial symbiosis.</title>
        <authorList>
            <person name="Russell S.L."/>
            <person name="Corbett-Detig R.B."/>
            <person name="Cavanaugh C.M."/>
        </authorList>
    </citation>
    <scope>NUCLEOTIDE SEQUENCE [LARGE SCALE GENOMIC DNA]</scope>
    <source>
        <strain evidence="1">Sveles-Q1</strain>
    </source>
</reference>
<comment type="caution">
    <text evidence="1">The sequence shown here is derived from an EMBL/GenBank/DDBJ whole genome shotgun (WGS) entry which is preliminary data.</text>
</comment>
<protein>
    <submittedName>
        <fullName evidence="1">Uncharacterized protein</fullName>
    </submittedName>
</protein>
<sequence>MVNQSVHGYKSGLRQLETQIFLSFDCPETVDFTAVDKVIQKIYGLQIDEWSTETSRPHSTAETFSERAMIIARSILQDARLPIFDLGVILNTDRSEENTQKWHIQIAIPAIDHVSLKLLIKAYRSALRVLRQCIYMPQEPLNLSAIQSAISKKTVQPIRARVVAGISTTHILKAAYDLDIPFRHLGSGLYQLGWGSRARLIDRSSVESDSAFGSKVSQNKAWTSTLTRSAGLPSPTHIYLPIHLNRHNRQR</sequence>
<dbReference type="Proteomes" id="UP000191110">
    <property type="component" value="Unassembled WGS sequence"/>
</dbReference>
<evidence type="ECO:0000313" key="2">
    <source>
        <dbReference type="Proteomes" id="UP000191110"/>
    </source>
</evidence>